<dbReference type="Gene3D" id="2.30.30.40">
    <property type="entry name" value="SH3 Domains"/>
    <property type="match status" value="1"/>
</dbReference>
<dbReference type="EMBL" id="FQZI01000001">
    <property type="protein sequence ID" value="SHI43218.1"/>
    <property type="molecule type" value="Genomic_DNA"/>
</dbReference>
<dbReference type="Pfam" id="PF08239">
    <property type="entry name" value="SH3_3"/>
    <property type="match status" value="1"/>
</dbReference>
<feature type="transmembrane region" description="Helical" evidence="2">
    <location>
        <begin position="129"/>
        <end position="149"/>
    </location>
</feature>
<dbReference type="STRING" id="415425.SAMN05444363_0535"/>
<dbReference type="InterPro" id="IPR003646">
    <property type="entry name" value="SH3-like_bac-type"/>
</dbReference>
<protein>
    <submittedName>
        <fullName evidence="4">Tetratricopeptide repeat-containing protein</fullName>
    </submittedName>
</protein>
<dbReference type="SUPFAM" id="SSF48452">
    <property type="entry name" value="TPR-like"/>
    <property type="match status" value="1"/>
</dbReference>
<dbReference type="AlphaFoldDB" id="A0A1M6B3N0"/>
<name>A0A1M6B3N0_9FLAO</name>
<dbReference type="PROSITE" id="PS50293">
    <property type="entry name" value="TPR_REGION"/>
    <property type="match status" value="1"/>
</dbReference>
<dbReference type="PANTHER" id="PTHR45153:SF1">
    <property type="entry name" value="TETRATRICOPEPTIDE REPEAT PROTEIN 16"/>
    <property type="match status" value="1"/>
</dbReference>
<dbReference type="PANTHER" id="PTHR45153">
    <property type="entry name" value="TETRATRICOPEPTIDE REPEAT PROTEIN 16"/>
    <property type="match status" value="1"/>
</dbReference>
<accession>A0A1M6B3N0</accession>
<keyword evidence="2" id="KW-1133">Transmembrane helix</keyword>
<dbReference type="InterPro" id="IPR011990">
    <property type="entry name" value="TPR-like_helical_dom_sf"/>
</dbReference>
<organism evidence="4 5">
    <name type="scientific">Flavobacterium terrae</name>
    <dbReference type="NCBI Taxonomy" id="415425"/>
    <lineage>
        <taxon>Bacteria</taxon>
        <taxon>Pseudomonadati</taxon>
        <taxon>Bacteroidota</taxon>
        <taxon>Flavobacteriia</taxon>
        <taxon>Flavobacteriales</taxon>
        <taxon>Flavobacteriaceae</taxon>
        <taxon>Flavobacterium</taxon>
    </lineage>
</organism>
<feature type="transmembrane region" description="Helical" evidence="2">
    <location>
        <begin position="158"/>
        <end position="179"/>
    </location>
</feature>
<evidence type="ECO:0000256" key="1">
    <source>
        <dbReference type="PROSITE-ProRule" id="PRU00339"/>
    </source>
</evidence>
<dbReference type="Gene3D" id="1.25.40.10">
    <property type="entry name" value="Tetratricopeptide repeat domain"/>
    <property type="match status" value="1"/>
</dbReference>
<evidence type="ECO:0000313" key="5">
    <source>
        <dbReference type="Proteomes" id="UP000184488"/>
    </source>
</evidence>
<dbReference type="RefSeq" id="WP_317041188.1">
    <property type="nucleotide sequence ID" value="NZ_FQZI01000001.1"/>
</dbReference>
<keyword evidence="1" id="KW-0802">TPR repeat</keyword>
<dbReference type="InterPro" id="IPR019734">
    <property type="entry name" value="TPR_rpt"/>
</dbReference>
<sequence>MKDIKKIVYIFLLFTQVFWAQNDFEKGNSLYQKGNYQEAINAYESIVKSGKESAEVYFNLGNCYYKLNKVAPAVYNFEKALLLSPCDSEIQNNLSFAKKMAIDEIAETPKVGFSKLISDFTSSFHYDTWAWIAIVFSVLFLIGFVAYYFSSSTGLKRVFFSGMILFLLFVVVSVFSGFYEKSRINNDRPAIVFADVIAVKSEPNASAQDAFTLHAGTKVTVLEDLGNYKKIQLSDLKEGWIEKTAIKEIK</sequence>
<keyword evidence="2" id="KW-0812">Transmembrane</keyword>
<evidence type="ECO:0000259" key="3">
    <source>
        <dbReference type="Pfam" id="PF08239"/>
    </source>
</evidence>
<dbReference type="PROSITE" id="PS50005">
    <property type="entry name" value="TPR"/>
    <property type="match status" value="1"/>
</dbReference>
<evidence type="ECO:0000313" key="4">
    <source>
        <dbReference type="EMBL" id="SHI43218.1"/>
    </source>
</evidence>
<gene>
    <name evidence="4" type="ORF">SAMN05444363_0535</name>
</gene>
<keyword evidence="2" id="KW-0472">Membrane</keyword>
<dbReference type="Pfam" id="PF13432">
    <property type="entry name" value="TPR_16"/>
    <property type="match status" value="1"/>
</dbReference>
<evidence type="ECO:0000256" key="2">
    <source>
        <dbReference type="SAM" id="Phobius"/>
    </source>
</evidence>
<feature type="repeat" description="TPR" evidence="1">
    <location>
        <begin position="54"/>
        <end position="87"/>
    </location>
</feature>
<proteinExistence type="predicted"/>
<dbReference type="SMART" id="SM00028">
    <property type="entry name" value="TPR"/>
    <property type="match status" value="2"/>
</dbReference>
<feature type="domain" description="SH3b" evidence="3">
    <location>
        <begin position="197"/>
        <end position="243"/>
    </location>
</feature>
<dbReference type="Proteomes" id="UP000184488">
    <property type="component" value="Unassembled WGS sequence"/>
</dbReference>
<reference evidence="5" key="1">
    <citation type="submission" date="2016-11" db="EMBL/GenBank/DDBJ databases">
        <authorList>
            <person name="Varghese N."/>
            <person name="Submissions S."/>
        </authorList>
    </citation>
    <scope>NUCLEOTIDE SEQUENCE [LARGE SCALE GENOMIC DNA]</scope>
    <source>
        <strain evidence="5">DSM 18829</strain>
    </source>
</reference>
<keyword evidence="5" id="KW-1185">Reference proteome</keyword>